<dbReference type="AlphaFoldDB" id="X1NC17"/>
<organism evidence="1">
    <name type="scientific">marine sediment metagenome</name>
    <dbReference type="NCBI Taxonomy" id="412755"/>
    <lineage>
        <taxon>unclassified sequences</taxon>
        <taxon>metagenomes</taxon>
        <taxon>ecological metagenomes</taxon>
    </lineage>
</organism>
<feature type="non-terminal residue" evidence="1">
    <location>
        <position position="1"/>
    </location>
</feature>
<dbReference type="PANTHER" id="PTHR42899:SF1">
    <property type="entry name" value="SPERMATOGENESIS-ASSOCIATED PROTEIN 20"/>
    <property type="match status" value="1"/>
</dbReference>
<dbReference type="Gene3D" id="1.50.10.20">
    <property type="match status" value="1"/>
</dbReference>
<dbReference type="PANTHER" id="PTHR42899">
    <property type="entry name" value="SPERMATOGENESIS-ASSOCIATED PROTEIN 20"/>
    <property type="match status" value="1"/>
</dbReference>
<feature type="non-terminal residue" evidence="1">
    <location>
        <position position="260"/>
    </location>
</feature>
<sequence>RDEVLSSANEITAALQQVSQDAPGEELDETTLDLAYEQLAKRFDEQHGGFGGAPKFPTPHNFLFLLRYWKRTNTERALQMVEKTLQAMRRGGIYDHIGFGFHRYSTDSHWFVPHFEKMLYDQATLAIVYTEAYQATGKEEYAQTAREIFTYVLRDMTAPEGGFYAAEDAESEGEEGKFYLWTEEEIRQVLGSEEADLILKVFNIEKNGNFMEQATGKRAGANILHLRKSLTEIASELKMSDYDLQKRLQAMRQKLFTYRE</sequence>
<gene>
    <name evidence="1" type="ORF">S06H3_44630</name>
</gene>
<dbReference type="InterPro" id="IPR024705">
    <property type="entry name" value="Ssp411"/>
</dbReference>
<proteinExistence type="predicted"/>
<dbReference type="GO" id="GO:0005975">
    <property type="term" value="P:carbohydrate metabolic process"/>
    <property type="evidence" value="ECO:0007669"/>
    <property type="project" value="InterPro"/>
</dbReference>
<reference evidence="1" key="1">
    <citation type="journal article" date="2014" name="Front. Microbiol.">
        <title>High frequency of phylogenetically diverse reductive dehalogenase-homologous genes in deep subseafloor sedimentary metagenomes.</title>
        <authorList>
            <person name="Kawai M."/>
            <person name="Futagami T."/>
            <person name="Toyoda A."/>
            <person name="Takaki Y."/>
            <person name="Nishi S."/>
            <person name="Hori S."/>
            <person name="Arai W."/>
            <person name="Tsubouchi T."/>
            <person name="Morono Y."/>
            <person name="Uchiyama I."/>
            <person name="Ito T."/>
            <person name="Fujiyama A."/>
            <person name="Inagaki F."/>
            <person name="Takami H."/>
        </authorList>
    </citation>
    <scope>NUCLEOTIDE SEQUENCE</scope>
    <source>
        <strain evidence="1">Expedition CK06-06</strain>
    </source>
</reference>
<name>X1NC17_9ZZZZ</name>
<dbReference type="EMBL" id="BARV01027781">
    <property type="protein sequence ID" value="GAI41173.1"/>
    <property type="molecule type" value="Genomic_DNA"/>
</dbReference>
<dbReference type="SUPFAM" id="SSF48208">
    <property type="entry name" value="Six-hairpin glycosidases"/>
    <property type="match status" value="1"/>
</dbReference>
<accession>X1NC17</accession>
<evidence type="ECO:0000313" key="1">
    <source>
        <dbReference type="EMBL" id="GAI41173.1"/>
    </source>
</evidence>
<protein>
    <recommendedName>
        <fullName evidence="2">DUF255 domain-containing protein</fullName>
    </recommendedName>
</protein>
<evidence type="ECO:0008006" key="2">
    <source>
        <dbReference type="Google" id="ProtNLM"/>
    </source>
</evidence>
<comment type="caution">
    <text evidence="1">The sequence shown here is derived from an EMBL/GenBank/DDBJ whole genome shotgun (WGS) entry which is preliminary data.</text>
</comment>
<dbReference type="InterPro" id="IPR008928">
    <property type="entry name" value="6-hairpin_glycosidase_sf"/>
</dbReference>